<dbReference type="EMBL" id="PIQN01000014">
    <property type="protein sequence ID" value="PKA42105.1"/>
    <property type="molecule type" value="Genomic_DNA"/>
</dbReference>
<gene>
    <name evidence="3" type="ORF">CWR43_18455</name>
    <name evidence="4" type="ORF">N2599_24435</name>
</gene>
<evidence type="ECO:0000313" key="5">
    <source>
        <dbReference type="Proteomes" id="UP000232164"/>
    </source>
</evidence>
<dbReference type="RefSeq" id="WP_051336619.1">
    <property type="nucleotide sequence ID" value="NZ_CP104144.1"/>
</dbReference>
<reference evidence="3 5" key="2">
    <citation type="submission" date="2017-12" db="EMBL/GenBank/DDBJ databases">
        <title>Genome sequence of Rhizobium sullae HCNT1 isolated from Sulla coronaria nodules and featuring peculiar denitrification phenotypes.</title>
        <authorList>
            <person name="De Diego-Diaz B."/>
            <person name="Treu L."/>
            <person name="Campanaro S."/>
            <person name="Da Silva Duarte V."/>
            <person name="Basaglia M."/>
            <person name="Favaro L."/>
            <person name="Casella S."/>
            <person name="Squartini A."/>
        </authorList>
    </citation>
    <scope>NUCLEOTIDE SEQUENCE [LARGE SCALE GENOMIC DNA]</scope>
    <source>
        <strain evidence="3 5">HCNT1</strain>
    </source>
</reference>
<evidence type="ECO:0000259" key="1">
    <source>
        <dbReference type="Pfam" id="PF00534"/>
    </source>
</evidence>
<dbReference type="Gene3D" id="3.40.50.2000">
    <property type="entry name" value="Glycogen Phosphorylase B"/>
    <property type="match status" value="2"/>
</dbReference>
<sequence>MITRVLNCITGLNVGGAEYMLARFVNELRGTDYLPEVMSLMSPGPVAALLRANNVPIHALDMHTSMTSLRALTRLRSVMAATPSDLLHGWMYHGNLAASAAALMGASQPVIWSVHHSLDEIKREKPLTRFIIRLQARLSKMTSAISYCSSTAAAQHEALGFDASKRVIIPNGIDCEAFRPLPNARERIRAELNIPPERLVIGNVARAHPMKNHEGFVRILAQLRTQGFDVHGLIIGEGHSDGAARRLARDMDLEDRLTTPGPRSDVASLLPGFDVFVLSSAWGEAFPLSVAEAMACGVPVVATDIGDCAWLIGDHDLISRPGDPEAQAQVVASLFSQSAEARSRRGLAGRKRVEQRFSLRQYRDAHMCLYEAALEERRRSGSNNAWRRIGA</sequence>
<keyword evidence="4" id="KW-0328">Glycosyltransferase</keyword>
<dbReference type="SUPFAM" id="SSF53756">
    <property type="entry name" value="UDP-Glycosyltransferase/glycogen phosphorylase"/>
    <property type="match status" value="1"/>
</dbReference>
<reference evidence="3 5" key="1">
    <citation type="submission" date="2017-11" db="EMBL/GenBank/DDBJ databases">
        <authorList>
            <person name="Han C.G."/>
        </authorList>
    </citation>
    <scope>NUCLEOTIDE SEQUENCE [LARGE SCALE GENOMIC DNA]</scope>
    <source>
        <strain evidence="3 5">HCNT1</strain>
    </source>
</reference>
<evidence type="ECO:0000313" key="6">
    <source>
        <dbReference type="Proteomes" id="UP001060123"/>
    </source>
</evidence>
<evidence type="ECO:0000259" key="2">
    <source>
        <dbReference type="Pfam" id="PF13439"/>
    </source>
</evidence>
<dbReference type="EMBL" id="CP104144">
    <property type="protein sequence ID" value="UWU18387.1"/>
    <property type="molecule type" value="Genomic_DNA"/>
</dbReference>
<keyword evidence="6" id="KW-1185">Reference proteome</keyword>
<keyword evidence="4" id="KW-0614">Plasmid</keyword>
<name>A0A2N0D7L5_RHISU</name>
<dbReference type="InterPro" id="IPR001296">
    <property type="entry name" value="Glyco_trans_1"/>
</dbReference>
<dbReference type="InterPro" id="IPR028098">
    <property type="entry name" value="Glyco_trans_4-like_N"/>
</dbReference>
<dbReference type="EC" id="2.4.-.-" evidence="4"/>
<protein>
    <submittedName>
        <fullName evidence="3">Glycosyl transferase family 1</fullName>
    </submittedName>
    <submittedName>
        <fullName evidence="4">Glycosyltransferase</fullName>
        <ecNumber evidence="4">2.4.-.-</ecNumber>
    </submittedName>
</protein>
<dbReference type="STRING" id="1041146.GCA_000427985_01548"/>
<proteinExistence type="predicted"/>
<feature type="domain" description="Glycosyl transferase family 1" evidence="1">
    <location>
        <begin position="185"/>
        <end position="352"/>
    </location>
</feature>
<organism evidence="3 5">
    <name type="scientific">Rhizobium sullae</name>
    <name type="common">Rhizobium hedysari</name>
    <dbReference type="NCBI Taxonomy" id="50338"/>
    <lineage>
        <taxon>Bacteria</taxon>
        <taxon>Pseudomonadati</taxon>
        <taxon>Pseudomonadota</taxon>
        <taxon>Alphaproteobacteria</taxon>
        <taxon>Hyphomicrobiales</taxon>
        <taxon>Rhizobiaceae</taxon>
        <taxon>Rhizobium/Agrobacterium group</taxon>
        <taxon>Rhizobium</taxon>
    </lineage>
</organism>
<dbReference type="Pfam" id="PF00534">
    <property type="entry name" value="Glycos_transf_1"/>
    <property type="match status" value="1"/>
</dbReference>
<dbReference type="AlphaFoldDB" id="A0A2N0D7L5"/>
<dbReference type="Proteomes" id="UP001060123">
    <property type="component" value="Plasmid pWSM1592_1"/>
</dbReference>
<keyword evidence="3" id="KW-0808">Transferase</keyword>
<feature type="domain" description="Glycosyltransferase subfamily 4-like N-terminal" evidence="2">
    <location>
        <begin position="14"/>
        <end position="176"/>
    </location>
</feature>
<evidence type="ECO:0000313" key="4">
    <source>
        <dbReference type="EMBL" id="UWU18387.1"/>
    </source>
</evidence>
<dbReference type="Proteomes" id="UP000232164">
    <property type="component" value="Unassembled WGS sequence"/>
</dbReference>
<reference evidence="4" key="3">
    <citation type="submission" date="2022-09" db="EMBL/GenBank/DDBJ databases">
        <title>Australian commercial rhizobial inoculants.</title>
        <authorList>
            <person name="Kohlmeier M.G."/>
            <person name="O'Hara G.W."/>
            <person name="Colombi E."/>
            <person name="Ramsay J.P."/>
            <person name="Terpolilli J."/>
        </authorList>
    </citation>
    <scope>NUCLEOTIDE SEQUENCE</scope>
    <source>
        <strain evidence="4">WSM1592</strain>
        <plasmid evidence="4">pWSM1592_1</plasmid>
    </source>
</reference>
<evidence type="ECO:0000313" key="3">
    <source>
        <dbReference type="EMBL" id="PKA42105.1"/>
    </source>
</evidence>
<dbReference type="PANTHER" id="PTHR12526">
    <property type="entry name" value="GLYCOSYLTRANSFERASE"/>
    <property type="match status" value="1"/>
</dbReference>
<dbReference type="Pfam" id="PF13439">
    <property type="entry name" value="Glyco_transf_4"/>
    <property type="match status" value="1"/>
</dbReference>
<geneLocation type="plasmid" evidence="4 6">
    <name>pWSM1592_1</name>
</geneLocation>
<dbReference type="GO" id="GO:0016757">
    <property type="term" value="F:glycosyltransferase activity"/>
    <property type="evidence" value="ECO:0007669"/>
    <property type="project" value="UniProtKB-KW"/>
</dbReference>
<accession>A0A2N0D7L5</accession>